<gene>
    <name evidence="1" type="ORF">DZC30_19410</name>
</gene>
<dbReference type="Proteomes" id="UP000261948">
    <property type="component" value="Unassembled WGS sequence"/>
</dbReference>
<comment type="caution">
    <text evidence="1">The sequence shown here is derived from an EMBL/GenBank/DDBJ whole genome shotgun (WGS) entry which is preliminary data.</text>
</comment>
<protein>
    <recommendedName>
        <fullName evidence="3">Polymer-forming cytoskeletal protein</fullName>
    </recommendedName>
</protein>
<evidence type="ECO:0000313" key="1">
    <source>
        <dbReference type="EMBL" id="RGE40919.1"/>
    </source>
</evidence>
<reference evidence="1 2" key="1">
    <citation type="submission" date="2018-08" db="EMBL/GenBank/DDBJ databases">
        <title>Comamonas testosteroni strain SWCO2.</title>
        <authorList>
            <person name="Jiang N."/>
            <person name="Zhang X.Z."/>
        </authorList>
    </citation>
    <scope>NUCLEOTIDE SEQUENCE [LARGE SCALE GENOMIC DNA]</scope>
    <source>
        <strain evidence="1 2">SWCO2</strain>
    </source>
</reference>
<dbReference type="AlphaFoldDB" id="A0A373FBZ5"/>
<name>A0A373FBZ5_COMTE</name>
<accession>A0A373FBZ5</accession>
<proteinExistence type="predicted"/>
<evidence type="ECO:0008006" key="3">
    <source>
        <dbReference type="Google" id="ProtNLM"/>
    </source>
</evidence>
<keyword evidence="2" id="KW-1185">Reference proteome</keyword>
<organism evidence="1 2">
    <name type="scientific">Comamonas testosteroni</name>
    <name type="common">Pseudomonas testosteroni</name>
    <dbReference type="NCBI Taxonomy" id="285"/>
    <lineage>
        <taxon>Bacteria</taxon>
        <taxon>Pseudomonadati</taxon>
        <taxon>Pseudomonadota</taxon>
        <taxon>Betaproteobacteria</taxon>
        <taxon>Burkholderiales</taxon>
        <taxon>Comamonadaceae</taxon>
        <taxon>Comamonas</taxon>
    </lineage>
</organism>
<dbReference type="Pfam" id="PF04519">
    <property type="entry name" value="Bactofilin"/>
    <property type="match status" value="1"/>
</dbReference>
<evidence type="ECO:0000313" key="2">
    <source>
        <dbReference type="Proteomes" id="UP000261948"/>
    </source>
</evidence>
<sequence>MSTFEIDFQEQNIRARVPAGSELTGSIAYSTGLLLEGKVSGNLQLNGSLVLLQSGHLDGMVEIHGDAYVLGQMSVEKALIHGVLHIGTGAAVSGFVQARDFQLHAGADVSASLNRLT</sequence>
<dbReference type="RefSeq" id="WP_158386818.1">
    <property type="nucleotide sequence ID" value="NZ_MT011984.1"/>
</dbReference>
<dbReference type="InterPro" id="IPR007607">
    <property type="entry name" value="BacA/B"/>
</dbReference>
<dbReference type="EMBL" id="QURR01000032">
    <property type="protein sequence ID" value="RGE40919.1"/>
    <property type="molecule type" value="Genomic_DNA"/>
</dbReference>